<dbReference type="GeneID" id="8739217"/>
<dbReference type="OrthoDB" id="11867at2157"/>
<dbReference type="PaxDb" id="572546-Arcpr_0558"/>
<dbReference type="GO" id="GO:0016491">
    <property type="term" value="F:oxidoreductase activity"/>
    <property type="evidence" value="ECO:0007669"/>
    <property type="project" value="InterPro"/>
</dbReference>
<reference evidence="2 3" key="1">
    <citation type="journal article" date="2010" name="Stand. Genomic Sci.">
        <title>Complete genome sequence of Archaeoglobus profundus type strain (AV18).</title>
        <authorList>
            <person name="von Jan M."/>
            <person name="Lapidus A."/>
            <person name="Del Rio T.G."/>
            <person name="Copeland A."/>
            <person name="Tice H."/>
            <person name="Cheng J.F."/>
            <person name="Lucas S."/>
            <person name="Chen F."/>
            <person name="Nolan M."/>
            <person name="Goodwin L."/>
            <person name="Han C."/>
            <person name="Pitluck S."/>
            <person name="Liolios K."/>
            <person name="Ivanova N."/>
            <person name="Mavromatis K."/>
            <person name="Ovchinnikova G."/>
            <person name="Chertkov O."/>
            <person name="Pati A."/>
            <person name="Chen A."/>
            <person name="Palaniappan K."/>
            <person name="Land M."/>
            <person name="Hauser L."/>
            <person name="Chang Y.J."/>
            <person name="Jeffries C.D."/>
            <person name="Saunders E."/>
            <person name="Brettin T."/>
            <person name="Detter J.C."/>
            <person name="Chain P."/>
            <person name="Eichinger K."/>
            <person name="Huber H."/>
            <person name="Spring S."/>
            <person name="Rohde M."/>
            <person name="Goker M."/>
            <person name="Wirth R."/>
            <person name="Woyke T."/>
            <person name="Bristow J."/>
            <person name="Eisen J.A."/>
            <person name="Markowitz V."/>
            <person name="Hugenholtz P."/>
            <person name="Kyrpides N.C."/>
            <person name="Klenk H.P."/>
        </authorList>
    </citation>
    <scope>NUCLEOTIDE SEQUENCE [LARGE SCALE GENOMIC DNA]</scope>
    <source>
        <strain evidence="3">DSM 5631 / JCM 9629 / NBRC 100127 / Av18</strain>
    </source>
</reference>
<accession>D2RH48</accession>
<protein>
    <submittedName>
        <fullName evidence="2">Protoporphyrinogen oxidase-like protein</fullName>
    </submittedName>
</protein>
<dbReference type="InterPro" id="IPR036188">
    <property type="entry name" value="FAD/NAD-bd_sf"/>
</dbReference>
<dbReference type="EMBL" id="CP001857">
    <property type="protein sequence ID" value="ADB57623.1"/>
    <property type="molecule type" value="Genomic_DNA"/>
</dbReference>
<dbReference type="AlphaFoldDB" id="D2RH48"/>
<keyword evidence="3" id="KW-1185">Reference proteome</keyword>
<dbReference type="GO" id="GO:0050660">
    <property type="term" value="F:flavin adenine dinucleotide binding"/>
    <property type="evidence" value="ECO:0007669"/>
    <property type="project" value="TreeGrafter"/>
</dbReference>
<dbReference type="eggNOG" id="arCOG01522">
    <property type="taxonomic scope" value="Archaea"/>
</dbReference>
<dbReference type="GO" id="GO:0008767">
    <property type="term" value="F:UDP-galactopyranose mutase activity"/>
    <property type="evidence" value="ECO:0007669"/>
    <property type="project" value="TreeGrafter"/>
</dbReference>
<dbReference type="PANTHER" id="PTHR21197:SF0">
    <property type="entry name" value="UDP-GALACTOPYRANOSE MUTASE"/>
    <property type="match status" value="1"/>
</dbReference>
<evidence type="ECO:0000259" key="1">
    <source>
        <dbReference type="Pfam" id="PF01593"/>
    </source>
</evidence>
<sequence>MIGIIGGGLAGLSLAYHVKDSIVLEAKDRVGGLLRSEYVDGYTFDTGGSHIIFSKDANALRELVNIIGRVVEHRRRTFIHYKGRFVKYPFENGIYMLPKEERFEILYDFFMNYVREKEKPKNLLEWFYYVFGRAITDKYLRPYNEKLWKTDLRKITLEWVGNRVPNPPVEDILKSCVGIPTEGYTHQLRFYYPLEGGIETLARNLAKHCNIVTNERIKKIEREGERFILKGKKEYVCDKVVSTAPIDVTARMLGMKVKLSYNPLTVVGIGGKGDLPDFHWVYVPDGDVIFHRVAFLHNYSPNMAPENRVNLIAEISGKAEIDEVLEGLERIGFKVEPEICLKWEWDYAYIVYDESYSQIEEIRGFLIENGVIPFGRFGNWEYLNMDAVWIKAKNLAKEL</sequence>
<dbReference type="Proteomes" id="UP000001901">
    <property type="component" value="Chromosome"/>
</dbReference>
<evidence type="ECO:0000313" key="3">
    <source>
        <dbReference type="Proteomes" id="UP000001901"/>
    </source>
</evidence>
<feature type="domain" description="Amine oxidase" evidence="1">
    <location>
        <begin position="9"/>
        <end position="250"/>
    </location>
</feature>
<name>D2RH48_ARCPA</name>
<evidence type="ECO:0000313" key="2">
    <source>
        <dbReference type="EMBL" id="ADB57623.1"/>
    </source>
</evidence>
<organism evidence="2 3">
    <name type="scientific">Archaeoglobus profundus (strain DSM 5631 / JCM 9629 / NBRC 100127 / Av18)</name>
    <dbReference type="NCBI Taxonomy" id="572546"/>
    <lineage>
        <taxon>Archaea</taxon>
        <taxon>Methanobacteriati</taxon>
        <taxon>Methanobacteriota</taxon>
        <taxon>Archaeoglobi</taxon>
        <taxon>Archaeoglobales</taxon>
        <taxon>Archaeoglobaceae</taxon>
        <taxon>Archaeoglobus</taxon>
    </lineage>
</organism>
<dbReference type="Gene3D" id="3.50.50.60">
    <property type="entry name" value="FAD/NAD(P)-binding domain"/>
    <property type="match status" value="1"/>
</dbReference>
<dbReference type="SUPFAM" id="SSF51971">
    <property type="entry name" value="Nucleotide-binding domain"/>
    <property type="match status" value="1"/>
</dbReference>
<gene>
    <name evidence="2" type="ordered locus">Arcpr_0558</name>
</gene>
<dbReference type="KEGG" id="apo:Arcpr_0558"/>
<dbReference type="STRING" id="572546.Arcpr_0558"/>
<dbReference type="GO" id="GO:0005829">
    <property type="term" value="C:cytosol"/>
    <property type="evidence" value="ECO:0007669"/>
    <property type="project" value="TreeGrafter"/>
</dbReference>
<dbReference type="InterPro" id="IPR002937">
    <property type="entry name" value="Amino_oxidase"/>
</dbReference>
<proteinExistence type="predicted"/>
<dbReference type="Pfam" id="PF01593">
    <property type="entry name" value="Amino_oxidase"/>
    <property type="match status" value="1"/>
</dbReference>
<dbReference type="HOGENOM" id="CLU_026719_2_1_2"/>
<dbReference type="PANTHER" id="PTHR21197">
    <property type="entry name" value="UDP-GALACTOPYRANOSE MUTASE"/>
    <property type="match status" value="1"/>
</dbReference>
<dbReference type="RefSeq" id="WP_012939959.1">
    <property type="nucleotide sequence ID" value="NC_013741.1"/>
</dbReference>